<evidence type="ECO:0000313" key="2">
    <source>
        <dbReference type="EMBL" id="MCH88662.1"/>
    </source>
</evidence>
<feature type="repeat" description="Hemopexin" evidence="1">
    <location>
        <begin position="170"/>
        <end position="223"/>
    </location>
</feature>
<accession>A0A392MMB9</accession>
<gene>
    <name evidence="2" type="ORF">A2U01_0009553</name>
</gene>
<dbReference type="Gene3D" id="2.110.10.10">
    <property type="entry name" value="Hemopexin-like domain"/>
    <property type="match status" value="1"/>
</dbReference>
<reference evidence="2 3" key="1">
    <citation type="journal article" date="2018" name="Front. Plant Sci.">
        <title>Red Clover (Trifolium pratense) and Zigzag Clover (T. medium) - A Picture of Genomic Similarities and Differences.</title>
        <authorList>
            <person name="Dluhosova J."/>
            <person name="Istvanek J."/>
            <person name="Nedelnik J."/>
            <person name="Repkova J."/>
        </authorList>
    </citation>
    <scope>NUCLEOTIDE SEQUENCE [LARGE SCALE GENOMIC DNA]</scope>
    <source>
        <strain evidence="3">cv. 10/8</strain>
        <tissue evidence="2">Leaf</tissue>
    </source>
</reference>
<proteinExistence type="predicted"/>
<dbReference type="EMBL" id="LXQA010014605">
    <property type="protein sequence ID" value="MCH88662.1"/>
    <property type="molecule type" value="Genomic_DNA"/>
</dbReference>
<dbReference type="SMART" id="SM00120">
    <property type="entry name" value="HX"/>
    <property type="match status" value="3"/>
</dbReference>
<dbReference type="PROSITE" id="PS51642">
    <property type="entry name" value="HEMOPEXIN_2"/>
    <property type="match status" value="2"/>
</dbReference>
<comment type="caution">
    <text evidence="2">The sequence shown here is derived from an EMBL/GenBank/DDBJ whole genome shotgun (WGS) entry which is preliminary data.</text>
</comment>
<evidence type="ECO:0000256" key="1">
    <source>
        <dbReference type="PROSITE-ProRule" id="PRU01011"/>
    </source>
</evidence>
<name>A0A392MMB9_9FABA</name>
<dbReference type="Proteomes" id="UP000265520">
    <property type="component" value="Unassembled WGS sequence"/>
</dbReference>
<dbReference type="InterPro" id="IPR036375">
    <property type="entry name" value="Hemopexin-like_dom_sf"/>
</dbReference>
<evidence type="ECO:0000313" key="3">
    <source>
        <dbReference type="Proteomes" id="UP000265520"/>
    </source>
</evidence>
<protein>
    <submittedName>
        <fullName evidence="2">Albumin-2</fullName>
    </submittedName>
</protein>
<feature type="repeat" description="Hemopexin" evidence="1">
    <location>
        <begin position="118"/>
        <end position="164"/>
    </location>
</feature>
<sequence>MSVSGYIDAAFRSSYKNEVYIFMKNEYVLLDYAPGSTNDKILNGPLRIHEGFPSLIGTPFAECGIDCAFDTDDNEAFIFSTKLCALIDYAPRTKNAKILSGPKKIKHIFPFLENTVFASGIDAAFKSSFSKEAYLFKGDTYALINYDSKKLIHVQKITDGFHGLRGTVFASGIDAAFASHQRGHEAYFFKGDLYALVDFAPHTTDDFLIGGKVKLILPNWPSLRRILPR</sequence>
<keyword evidence="3" id="KW-1185">Reference proteome</keyword>
<dbReference type="AlphaFoldDB" id="A0A392MMB9"/>
<dbReference type="InterPro" id="IPR018487">
    <property type="entry name" value="Hemopexin-like_repeat"/>
</dbReference>
<organism evidence="2 3">
    <name type="scientific">Trifolium medium</name>
    <dbReference type="NCBI Taxonomy" id="97028"/>
    <lineage>
        <taxon>Eukaryota</taxon>
        <taxon>Viridiplantae</taxon>
        <taxon>Streptophyta</taxon>
        <taxon>Embryophyta</taxon>
        <taxon>Tracheophyta</taxon>
        <taxon>Spermatophyta</taxon>
        <taxon>Magnoliopsida</taxon>
        <taxon>eudicotyledons</taxon>
        <taxon>Gunneridae</taxon>
        <taxon>Pentapetalae</taxon>
        <taxon>rosids</taxon>
        <taxon>fabids</taxon>
        <taxon>Fabales</taxon>
        <taxon>Fabaceae</taxon>
        <taxon>Papilionoideae</taxon>
        <taxon>50 kb inversion clade</taxon>
        <taxon>NPAAA clade</taxon>
        <taxon>Hologalegina</taxon>
        <taxon>IRL clade</taxon>
        <taxon>Trifolieae</taxon>
        <taxon>Trifolium</taxon>
    </lineage>
</organism>
<dbReference type="SUPFAM" id="SSF50923">
    <property type="entry name" value="Hemopexin-like domain"/>
    <property type="match status" value="1"/>
</dbReference>